<dbReference type="InterPro" id="IPR033464">
    <property type="entry name" value="CSN8_PSD8_EIF3K"/>
</dbReference>
<dbReference type="GO" id="GO:0001732">
    <property type="term" value="P:formation of cytoplasmic translation initiation complex"/>
    <property type="evidence" value="ECO:0007669"/>
    <property type="project" value="UniProtKB-UniRule"/>
</dbReference>
<feature type="region of interest" description="Disordered" evidence="2">
    <location>
        <begin position="109"/>
        <end position="142"/>
    </location>
</feature>
<organism evidence="4 5">
    <name type="scientific">Tilletiaria anomala (strain ATCC 24038 / CBS 436.72 / UBC 951)</name>
    <dbReference type="NCBI Taxonomy" id="1037660"/>
    <lineage>
        <taxon>Eukaryota</taxon>
        <taxon>Fungi</taxon>
        <taxon>Dikarya</taxon>
        <taxon>Basidiomycota</taxon>
        <taxon>Ustilaginomycotina</taxon>
        <taxon>Exobasidiomycetes</taxon>
        <taxon>Georgefischeriales</taxon>
        <taxon>Tilletiariaceae</taxon>
        <taxon>Tilletiaria</taxon>
    </lineage>
</organism>
<dbReference type="HOGENOM" id="CLU_076723_0_0_1"/>
<sequence length="330" mass="36055">MAIGSTAREWVTPSTRPQHIDQLINGVDRYNPQNLEVLHQYIGQQLDHGGYDCLANLAILKLYQFNPDQFNYEVVVNILIKAMLSVPYPDFKLCLSLLGEAPLEMDATPLSHKGGKGGNANQAEQSEADGEKGAAAATTTKEASAADENKSYLAGNLNDALILRLAKLSSLLQSSRFRQFWSTLYDDEDFDDARQYTSNVARFEEDVRKIVMDTVASTFRRISEQRLASYLNLKVGEELRDFVASLEQDGWTFEDGKDKDGKTQSYVVAPATADNEIKAVVINEEIPFEQLSKLLSQAQPPALKSSNVTGPAGTTPSAASVATAAPAASD</sequence>
<evidence type="ECO:0000313" key="5">
    <source>
        <dbReference type="Proteomes" id="UP000027361"/>
    </source>
</evidence>
<feature type="region of interest" description="Disordered" evidence="2">
    <location>
        <begin position="299"/>
        <end position="330"/>
    </location>
</feature>
<dbReference type="OrthoDB" id="337745at2759"/>
<comment type="function">
    <text evidence="1">Component of the eukaryotic translation initiation factor 3 (eIF-3) complex, which is involved in protein synthesis of a specialized repertoire of mRNAs and, together with other initiation factors, stimulates binding of mRNA and methionyl-tRNAi to the 40S ribosome. The eIF-3 complex specifically targets and initiates translation of a subset of mRNAs involved in cell proliferation.</text>
</comment>
<dbReference type="SUPFAM" id="SSF48371">
    <property type="entry name" value="ARM repeat"/>
    <property type="match status" value="1"/>
</dbReference>
<gene>
    <name evidence="4" type="ORF">K437DRAFT_253570</name>
</gene>
<comment type="subunit">
    <text evidence="1">Component of the eukaryotic translation initiation factor 3 (eIF-3) complex.</text>
</comment>
<dbReference type="InterPro" id="IPR016024">
    <property type="entry name" value="ARM-type_fold"/>
</dbReference>
<dbReference type="InParanoid" id="A0A066WGM3"/>
<dbReference type="PANTHER" id="PTHR13022">
    <property type="entry name" value="EUKARYOTIC TRANSLATION INITIATION FACTOR 3 SUBUNIT 11"/>
    <property type="match status" value="1"/>
</dbReference>
<dbReference type="GO" id="GO:0006446">
    <property type="term" value="P:regulation of translational initiation"/>
    <property type="evidence" value="ECO:0007669"/>
    <property type="project" value="InterPro"/>
</dbReference>
<dbReference type="SUPFAM" id="SSF46785">
    <property type="entry name" value="Winged helix' DNA-binding domain"/>
    <property type="match status" value="1"/>
</dbReference>
<dbReference type="InterPro" id="IPR036390">
    <property type="entry name" value="WH_DNA-bd_sf"/>
</dbReference>
<reference evidence="4 5" key="1">
    <citation type="submission" date="2014-05" db="EMBL/GenBank/DDBJ databases">
        <title>Draft genome sequence of a rare smut relative, Tilletiaria anomala UBC 951.</title>
        <authorList>
            <consortium name="DOE Joint Genome Institute"/>
            <person name="Toome M."/>
            <person name="Kuo A."/>
            <person name="Henrissat B."/>
            <person name="Lipzen A."/>
            <person name="Tritt A."/>
            <person name="Yoshinaga Y."/>
            <person name="Zane M."/>
            <person name="Barry K."/>
            <person name="Grigoriev I.V."/>
            <person name="Spatafora J.W."/>
            <person name="Aimea M.C."/>
        </authorList>
    </citation>
    <scope>NUCLEOTIDE SEQUENCE [LARGE SCALE GENOMIC DNA]</scope>
    <source>
        <strain evidence="4 5">UBC 951</strain>
    </source>
</reference>
<dbReference type="Gene3D" id="1.25.40.250">
    <property type="entry name" value="ARM repeat, domain 1"/>
    <property type="match status" value="1"/>
</dbReference>
<name>A0A066WGM3_TILAU</name>
<dbReference type="AlphaFoldDB" id="A0A066WGM3"/>
<dbReference type="GeneID" id="25263610"/>
<dbReference type="HAMAP" id="MF_03010">
    <property type="entry name" value="eIF3k"/>
    <property type="match status" value="1"/>
</dbReference>
<evidence type="ECO:0000256" key="1">
    <source>
        <dbReference type="HAMAP-Rule" id="MF_03010"/>
    </source>
</evidence>
<keyword evidence="5" id="KW-1185">Reference proteome</keyword>
<keyword evidence="1" id="KW-0648">Protein biosynthesis</keyword>
<dbReference type="Pfam" id="PF10075">
    <property type="entry name" value="CSN8_PSD8_EIF3K"/>
    <property type="match status" value="1"/>
</dbReference>
<feature type="compositionally biased region" description="Low complexity" evidence="2">
    <location>
        <begin position="311"/>
        <end position="330"/>
    </location>
</feature>
<dbReference type="InterPro" id="IPR009374">
    <property type="entry name" value="eIF3k"/>
</dbReference>
<accession>A0A066WGM3</accession>
<dbReference type="GO" id="GO:0033290">
    <property type="term" value="C:eukaryotic 48S preinitiation complex"/>
    <property type="evidence" value="ECO:0007669"/>
    <property type="project" value="UniProtKB-UniRule"/>
</dbReference>
<dbReference type="RefSeq" id="XP_013245775.1">
    <property type="nucleotide sequence ID" value="XM_013390321.1"/>
</dbReference>
<dbReference type="Gene3D" id="1.10.10.10">
    <property type="entry name" value="Winged helix-like DNA-binding domain superfamily/Winged helix DNA-binding domain"/>
    <property type="match status" value="1"/>
</dbReference>
<dbReference type="OMA" id="WKHQGQG"/>
<dbReference type="GO" id="GO:0016282">
    <property type="term" value="C:eukaryotic 43S preinitiation complex"/>
    <property type="evidence" value="ECO:0007669"/>
    <property type="project" value="UniProtKB-UniRule"/>
</dbReference>
<comment type="similarity">
    <text evidence="1">Belongs to the eIF-3 subunit K family.</text>
</comment>
<dbReference type="EMBL" id="JMSN01000005">
    <property type="protein sequence ID" value="KDN52936.1"/>
    <property type="molecule type" value="Genomic_DNA"/>
</dbReference>
<evidence type="ECO:0000259" key="3">
    <source>
        <dbReference type="Pfam" id="PF10075"/>
    </source>
</evidence>
<dbReference type="STRING" id="1037660.A0A066WGM3"/>
<protein>
    <recommendedName>
        <fullName evidence="1">Eukaryotic translation initiation factor 3 subunit K</fullName>
        <shortName evidence="1">eIF3k</shortName>
    </recommendedName>
    <alternativeName>
        <fullName evidence="1">eIF-3 p25</fullName>
    </alternativeName>
</protein>
<proteinExistence type="inferred from homology"/>
<feature type="compositionally biased region" description="Low complexity" evidence="2">
    <location>
        <begin position="133"/>
        <end position="142"/>
    </location>
</feature>
<dbReference type="GO" id="GO:0003743">
    <property type="term" value="F:translation initiation factor activity"/>
    <property type="evidence" value="ECO:0007669"/>
    <property type="project" value="UniProtKB-UniRule"/>
</dbReference>
<comment type="subcellular location">
    <subcellularLocation>
        <location evidence="1">Cytoplasm</location>
    </subcellularLocation>
</comment>
<dbReference type="Proteomes" id="UP000027361">
    <property type="component" value="Unassembled WGS sequence"/>
</dbReference>
<dbReference type="InterPro" id="IPR016020">
    <property type="entry name" value="Transl_init_fac_sub12_N_euk"/>
</dbReference>
<evidence type="ECO:0000256" key="2">
    <source>
        <dbReference type="SAM" id="MobiDB-lite"/>
    </source>
</evidence>
<feature type="domain" description="CSN8/PSMD8/EIF3K" evidence="3">
    <location>
        <begin position="70"/>
        <end position="256"/>
    </location>
</feature>
<feature type="compositionally biased region" description="Polar residues" evidence="2">
    <location>
        <begin position="299"/>
        <end position="309"/>
    </location>
</feature>
<dbReference type="PANTHER" id="PTHR13022:SF0">
    <property type="entry name" value="EUKARYOTIC TRANSLATION INITIATION FACTOR 3 SUBUNIT K"/>
    <property type="match status" value="1"/>
</dbReference>
<dbReference type="GO" id="GO:0003723">
    <property type="term" value="F:RNA binding"/>
    <property type="evidence" value="ECO:0007669"/>
    <property type="project" value="UniProtKB-UniRule"/>
</dbReference>
<comment type="caution">
    <text evidence="4">The sequence shown here is derived from an EMBL/GenBank/DDBJ whole genome shotgun (WGS) entry which is preliminary data.</text>
</comment>
<dbReference type="GO" id="GO:0043022">
    <property type="term" value="F:ribosome binding"/>
    <property type="evidence" value="ECO:0007669"/>
    <property type="project" value="InterPro"/>
</dbReference>
<evidence type="ECO:0000313" key="4">
    <source>
        <dbReference type="EMBL" id="KDN52936.1"/>
    </source>
</evidence>
<keyword evidence="1" id="KW-0396">Initiation factor</keyword>
<dbReference type="GO" id="GO:0005852">
    <property type="term" value="C:eukaryotic translation initiation factor 3 complex"/>
    <property type="evidence" value="ECO:0007669"/>
    <property type="project" value="UniProtKB-UniRule"/>
</dbReference>
<dbReference type="InterPro" id="IPR036388">
    <property type="entry name" value="WH-like_DNA-bd_sf"/>
</dbReference>
<keyword evidence="1" id="KW-0963">Cytoplasm</keyword>